<protein>
    <recommendedName>
        <fullName evidence="4">Protein RD3</fullName>
    </recommendedName>
</protein>
<evidence type="ECO:0000256" key="1">
    <source>
        <dbReference type="SAM" id="MobiDB-lite"/>
    </source>
</evidence>
<dbReference type="InterPro" id="IPR028092">
    <property type="entry name" value="RD3"/>
</dbReference>
<evidence type="ECO:0000313" key="2">
    <source>
        <dbReference type="EMBL" id="KAA8583095.1"/>
    </source>
</evidence>
<dbReference type="EMBL" id="VOFY01000018">
    <property type="protein sequence ID" value="KAA8583095.1"/>
    <property type="molecule type" value="Genomic_DNA"/>
</dbReference>
<sequence>MAPIGDGAPDLLQQVKAGQRGSWEGEREGERKEREREREIEREYCETGAVKEDMATWFSWNEPYSRSPRRDPADVVTETLMLEFSWQLKETERQQRERENEYRRLKTGVDYSWLASTPRSSYNISTGERLGLEDLCSKVPPTCCGLVILKFREAMQINEPEVQEVSALFRSILLEALDHLKEEQEAQRLAHQWNNRRAISMSLVNFRSRIKINPFGSTVGLTSVADGAGLSDLKTVSEDVERGMESSQRVWSMPDFRYKGTSSKLLRLWLDECDEPDEEEDDEDDEDDLEEDDEEDLLRLRLRLHLQPKRTPGMKPRQQLAWQHYLWRGGEEKTGIHSHNTSQPAQDARHAVQIVDSAGILDAQVGCQDG</sequence>
<evidence type="ECO:0008006" key="4">
    <source>
        <dbReference type="Google" id="ProtNLM"/>
    </source>
</evidence>
<name>A0A5J5CR87_9PERO</name>
<keyword evidence="3" id="KW-1185">Reference proteome</keyword>
<dbReference type="Pfam" id="PF14473">
    <property type="entry name" value="RD3"/>
    <property type="match status" value="1"/>
</dbReference>
<comment type="caution">
    <text evidence="2">The sequence shown here is derived from an EMBL/GenBank/DDBJ whole genome shotgun (WGS) entry which is preliminary data.</text>
</comment>
<dbReference type="AlphaFoldDB" id="A0A5J5CR87"/>
<dbReference type="Proteomes" id="UP000327493">
    <property type="component" value="Chromosome 18"/>
</dbReference>
<reference evidence="2 3" key="1">
    <citation type="submission" date="2019-08" db="EMBL/GenBank/DDBJ databases">
        <title>A chromosome-level genome assembly, high-density linkage maps, and genome scans reveal the genomic architecture of hybrid incompatibilities underlying speciation via character displacement in darters (Percidae: Etheostominae).</title>
        <authorList>
            <person name="Moran R.L."/>
            <person name="Catchen J.M."/>
            <person name="Fuller R.C."/>
        </authorList>
    </citation>
    <scope>NUCLEOTIDE SEQUENCE [LARGE SCALE GENOMIC DNA]</scope>
    <source>
        <strain evidence="2">EspeVRDwgs_2016</strain>
        <tissue evidence="2">Muscle</tissue>
    </source>
</reference>
<evidence type="ECO:0000313" key="3">
    <source>
        <dbReference type="Proteomes" id="UP000327493"/>
    </source>
</evidence>
<gene>
    <name evidence="2" type="ORF">FQN60_015641</name>
</gene>
<organism evidence="2 3">
    <name type="scientific">Etheostoma spectabile</name>
    <name type="common">orangethroat darter</name>
    <dbReference type="NCBI Taxonomy" id="54343"/>
    <lineage>
        <taxon>Eukaryota</taxon>
        <taxon>Metazoa</taxon>
        <taxon>Chordata</taxon>
        <taxon>Craniata</taxon>
        <taxon>Vertebrata</taxon>
        <taxon>Euteleostomi</taxon>
        <taxon>Actinopterygii</taxon>
        <taxon>Neopterygii</taxon>
        <taxon>Teleostei</taxon>
        <taxon>Neoteleostei</taxon>
        <taxon>Acanthomorphata</taxon>
        <taxon>Eupercaria</taxon>
        <taxon>Perciformes</taxon>
        <taxon>Percoidei</taxon>
        <taxon>Percidae</taxon>
        <taxon>Etheostomatinae</taxon>
        <taxon>Etheostoma</taxon>
    </lineage>
</organism>
<proteinExistence type="predicted"/>
<dbReference type="PANTHER" id="PTHR28489:SF1">
    <property type="entry name" value="PROTEIN RD3"/>
    <property type="match status" value="1"/>
</dbReference>
<feature type="non-terminal residue" evidence="2">
    <location>
        <position position="370"/>
    </location>
</feature>
<dbReference type="PANTHER" id="PTHR28489">
    <property type="entry name" value="RENTINAL DEGENERATION 3-LIKE"/>
    <property type="match status" value="1"/>
</dbReference>
<feature type="compositionally biased region" description="Basic and acidic residues" evidence="1">
    <location>
        <begin position="23"/>
        <end position="40"/>
    </location>
</feature>
<feature type="region of interest" description="Disordered" evidence="1">
    <location>
        <begin position="1"/>
        <end position="40"/>
    </location>
</feature>
<accession>A0A5J5CR87</accession>